<dbReference type="OrthoDB" id="2869049at2"/>
<gene>
    <name evidence="1" type="ORF">D3H55_22290</name>
</gene>
<accession>A0A3A1QPX7</accession>
<organism evidence="1 2">
    <name type="scientific">Bacillus salacetis</name>
    <dbReference type="NCBI Taxonomy" id="2315464"/>
    <lineage>
        <taxon>Bacteria</taxon>
        <taxon>Bacillati</taxon>
        <taxon>Bacillota</taxon>
        <taxon>Bacilli</taxon>
        <taxon>Bacillales</taxon>
        <taxon>Bacillaceae</taxon>
        <taxon>Bacillus</taxon>
    </lineage>
</organism>
<keyword evidence="2" id="KW-1185">Reference proteome</keyword>
<dbReference type="EMBL" id="QXIR01000048">
    <property type="protein sequence ID" value="RIW28056.1"/>
    <property type="molecule type" value="Genomic_DNA"/>
</dbReference>
<sequence>MAVLSSGPIENNPVNGVRPTQQLLIKLINTSSTDASSVLIQGYFLNGTRTLYVLELVNLAPNQVATRNYFANLNGYEFVFETMGAGADETQISLWGRNAAGQFVTAQRLVAEENLGAG</sequence>
<name>A0A3A1QPX7_9BACI</name>
<comment type="caution">
    <text evidence="1">The sequence shown here is derived from an EMBL/GenBank/DDBJ whole genome shotgun (WGS) entry which is preliminary data.</text>
</comment>
<dbReference type="Proteomes" id="UP000265801">
    <property type="component" value="Unassembled WGS sequence"/>
</dbReference>
<protein>
    <submittedName>
        <fullName evidence="1">Uncharacterized protein</fullName>
    </submittedName>
</protein>
<evidence type="ECO:0000313" key="2">
    <source>
        <dbReference type="Proteomes" id="UP000265801"/>
    </source>
</evidence>
<dbReference type="RefSeq" id="WP_119549522.1">
    <property type="nucleotide sequence ID" value="NZ_QXIR01000048.1"/>
</dbReference>
<evidence type="ECO:0000313" key="1">
    <source>
        <dbReference type="EMBL" id="RIW28056.1"/>
    </source>
</evidence>
<dbReference type="AlphaFoldDB" id="A0A3A1QPX7"/>
<proteinExistence type="predicted"/>
<reference evidence="1 2" key="1">
    <citation type="submission" date="2018-09" db="EMBL/GenBank/DDBJ databases">
        <title>Bacillus saliacetes sp. nov., isolated from Thai shrimp paste (Ka-pi).</title>
        <authorList>
            <person name="Daroonpunt R."/>
            <person name="Tanasupawat S."/>
            <person name="Yiamsombut S."/>
        </authorList>
    </citation>
    <scope>NUCLEOTIDE SEQUENCE [LARGE SCALE GENOMIC DNA]</scope>
    <source>
        <strain evidence="1 2">SKP7-4</strain>
    </source>
</reference>